<protein>
    <submittedName>
        <fullName evidence="1">ABC transporter substrate-binding protein</fullName>
    </submittedName>
</protein>
<dbReference type="PANTHER" id="PTHR35271:SF1">
    <property type="entry name" value="ABC TRANSPORTER, SUBSTRATE-BINDING LIPOPROTEIN"/>
    <property type="match status" value="1"/>
</dbReference>
<dbReference type="AlphaFoldDB" id="A0A9X1R3W1"/>
<proteinExistence type="predicted"/>
<dbReference type="Gene3D" id="3.40.50.2300">
    <property type="match status" value="2"/>
</dbReference>
<dbReference type="PANTHER" id="PTHR35271">
    <property type="entry name" value="ABC TRANSPORTER, SUBSTRATE-BINDING LIPOPROTEIN-RELATED"/>
    <property type="match status" value="1"/>
</dbReference>
<dbReference type="EMBL" id="JAKLTY010000002">
    <property type="protein sequence ID" value="MCG2625789.1"/>
    <property type="molecule type" value="Genomic_DNA"/>
</dbReference>
<reference evidence="1" key="1">
    <citation type="submission" date="2022-01" db="EMBL/GenBank/DDBJ databases">
        <title>Genome sequnece data of strain Bradyrhizobium sp. nov.</title>
        <authorList>
            <person name="Zhang J."/>
        </authorList>
    </citation>
    <scope>NUCLEOTIDE SEQUENCE</scope>
    <source>
        <strain evidence="1">WYCCWR 13023</strain>
    </source>
</reference>
<dbReference type="CDD" id="cd06325">
    <property type="entry name" value="PBP1_ABC_unchar_transporter"/>
    <property type="match status" value="1"/>
</dbReference>
<dbReference type="InterPro" id="IPR028082">
    <property type="entry name" value="Peripla_BP_I"/>
</dbReference>
<evidence type="ECO:0000313" key="2">
    <source>
        <dbReference type="Proteomes" id="UP001139054"/>
    </source>
</evidence>
<dbReference type="RefSeq" id="WP_237859144.1">
    <property type="nucleotide sequence ID" value="NZ_JAKLTY010000002.1"/>
</dbReference>
<accession>A0A9X1R3W1</accession>
<name>A0A9X1R3W1_9BRAD</name>
<gene>
    <name evidence="1" type="ORF">L6654_04050</name>
</gene>
<organism evidence="1 2">
    <name type="scientific">Bradyrhizobium zhengyangense</name>
    <dbReference type="NCBI Taxonomy" id="2911009"/>
    <lineage>
        <taxon>Bacteria</taxon>
        <taxon>Pseudomonadati</taxon>
        <taxon>Pseudomonadota</taxon>
        <taxon>Alphaproteobacteria</taxon>
        <taxon>Hyphomicrobiales</taxon>
        <taxon>Nitrobacteraceae</taxon>
        <taxon>Bradyrhizobium</taxon>
    </lineage>
</organism>
<dbReference type="InterPro" id="IPR007487">
    <property type="entry name" value="ABC_transpt-TYRBP-like"/>
</dbReference>
<dbReference type="Pfam" id="PF04392">
    <property type="entry name" value="ABC_sub_bind"/>
    <property type="match status" value="1"/>
</dbReference>
<comment type="caution">
    <text evidence="1">The sequence shown here is derived from an EMBL/GenBank/DDBJ whole genome shotgun (WGS) entry which is preliminary data.</text>
</comment>
<sequence length="325" mass="34879">MLRRNFMRIIGGSLLAWPSLAKPQQSNSKVWRIAYLYPGSLANPADHAIFDVFRGEMKRLGYVEGNNLVIDDRSAEGRLERLPSFLTELIGLRPDVIVAITTPAIAAAQKATSTIPIIMAPSVDPIGSGFIKSLAHPGGNITGMAAMAGDAVGKAVELLHDILPSAKRVAVLMSNNPSHPWHYGMAEAAAKSLGLTPIPVLAPTPDDLEQAFRTMKKEDCDALLVLGDVTRPAIVTLAARSKIAAIYQSSPYMPLGGLASYHPSIEGIYRKAAQYCDRIFKGADPAELPVEQPVTFELILNLKTAASLGLTFSDTVLARADKVIE</sequence>
<dbReference type="SUPFAM" id="SSF53822">
    <property type="entry name" value="Periplasmic binding protein-like I"/>
    <property type="match status" value="1"/>
</dbReference>
<evidence type="ECO:0000313" key="1">
    <source>
        <dbReference type="EMBL" id="MCG2625789.1"/>
    </source>
</evidence>
<dbReference type="Proteomes" id="UP001139054">
    <property type="component" value="Unassembled WGS sequence"/>
</dbReference>